<name>A0ABU7LMR4_9PROT</name>
<dbReference type="EMBL" id="JAZDRP010000001">
    <property type="protein sequence ID" value="MEE2525215.1"/>
    <property type="molecule type" value="Genomic_DNA"/>
</dbReference>
<evidence type="ECO:0000256" key="3">
    <source>
        <dbReference type="ARBA" id="ARBA00023274"/>
    </source>
</evidence>
<evidence type="ECO:0000256" key="5">
    <source>
        <dbReference type="HAMAP-Rule" id="MF_01328"/>
    </source>
</evidence>
<evidence type="ECO:0000256" key="1">
    <source>
        <dbReference type="ARBA" id="ARBA00010528"/>
    </source>
</evidence>
<comment type="function">
    <text evidence="5">Forms part of the polypeptide exit tunnel.</text>
</comment>
<comment type="subunit">
    <text evidence="5">Part of the 50S ribosomal subunit.</text>
</comment>
<proteinExistence type="inferred from homology"/>
<protein>
    <recommendedName>
        <fullName evidence="4 5">Large ribosomal subunit protein uL4</fullName>
    </recommendedName>
</protein>
<dbReference type="SUPFAM" id="SSF52166">
    <property type="entry name" value="Ribosomal protein L4"/>
    <property type="match status" value="1"/>
</dbReference>
<evidence type="ECO:0000256" key="6">
    <source>
        <dbReference type="SAM" id="MobiDB-lite"/>
    </source>
</evidence>
<keyword evidence="3 5" id="KW-0687">Ribonucleoprotein</keyword>
<dbReference type="HAMAP" id="MF_01328_B">
    <property type="entry name" value="Ribosomal_uL4_B"/>
    <property type="match status" value="1"/>
</dbReference>
<keyword evidence="2 5" id="KW-0689">Ribosomal protein</keyword>
<keyword evidence="8" id="KW-1185">Reference proteome</keyword>
<dbReference type="InterPro" id="IPR013005">
    <property type="entry name" value="Ribosomal_uL4-like"/>
</dbReference>
<dbReference type="PANTHER" id="PTHR10746">
    <property type="entry name" value="50S RIBOSOMAL PROTEIN L4"/>
    <property type="match status" value="1"/>
</dbReference>
<comment type="caution">
    <text evidence="7">The sequence shown here is derived from an EMBL/GenBank/DDBJ whole genome shotgun (WGS) entry which is preliminary data.</text>
</comment>
<organism evidence="7 8">
    <name type="scientific">Hyphobacterium lacteum</name>
    <dbReference type="NCBI Taxonomy" id="3116575"/>
    <lineage>
        <taxon>Bacteria</taxon>
        <taxon>Pseudomonadati</taxon>
        <taxon>Pseudomonadota</taxon>
        <taxon>Alphaproteobacteria</taxon>
        <taxon>Maricaulales</taxon>
        <taxon>Maricaulaceae</taxon>
        <taxon>Hyphobacterium</taxon>
    </lineage>
</organism>
<sequence length="212" mass="22905">MKVEVKTLAAKDAGALDLDDAVFGIGEVRADLLQRVVKWQLARRQAGTHKAKERNEIARTGKKYGRQKGGGGARHGNRRAPIFVGGGKAHGPRVRSHAHDLPKKVRTLALKHALSSKAGSESLIIVDEAVLKDAKTKAARDAFAKLKLSNALIIDGDTVNENFAKAASNIPHIDVLPAQGLNVYDVLRHDQLVLTKAAVEKIHERFAAKETA</sequence>
<dbReference type="PANTHER" id="PTHR10746:SF6">
    <property type="entry name" value="LARGE RIBOSOMAL SUBUNIT PROTEIN UL4M"/>
    <property type="match status" value="1"/>
</dbReference>
<evidence type="ECO:0000256" key="4">
    <source>
        <dbReference type="ARBA" id="ARBA00035244"/>
    </source>
</evidence>
<evidence type="ECO:0000256" key="2">
    <source>
        <dbReference type="ARBA" id="ARBA00022980"/>
    </source>
</evidence>
<dbReference type="RefSeq" id="WP_330197877.1">
    <property type="nucleotide sequence ID" value="NZ_JAZDRP010000001.1"/>
</dbReference>
<keyword evidence="5" id="KW-0694">RNA-binding</keyword>
<keyword evidence="5" id="KW-0699">rRNA-binding</keyword>
<evidence type="ECO:0000313" key="7">
    <source>
        <dbReference type="EMBL" id="MEE2525215.1"/>
    </source>
</evidence>
<dbReference type="InterPro" id="IPR023574">
    <property type="entry name" value="Ribosomal_uL4_dom_sf"/>
</dbReference>
<comment type="similarity">
    <text evidence="1 5">Belongs to the universal ribosomal protein uL4 family.</text>
</comment>
<feature type="region of interest" description="Disordered" evidence="6">
    <location>
        <begin position="50"/>
        <end position="99"/>
    </location>
</feature>
<comment type="function">
    <text evidence="5">One of the primary rRNA binding proteins, this protein initially binds near the 5'-end of the 23S rRNA. It is important during the early stages of 50S assembly. It makes multiple contacts with different domains of the 23S rRNA in the assembled 50S subunit and ribosome.</text>
</comment>
<evidence type="ECO:0000313" key="8">
    <source>
        <dbReference type="Proteomes" id="UP001354971"/>
    </source>
</evidence>
<gene>
    <name evidence="5 7" type="primary">rplD</name>
    <name evidence="7" type="ORF">V0U79_02475</name>
</gene>
<dbReference type="Gene3D" id="3.40.1370.10">
    <property type="match status" value="1"/>
</dbReference>
<dbReference type="NCBIfam" id="TIGR03953">
    <property type="entry name" value="rplD_bact"/>
    <property type="match status" value="1"/>
</dbReference>
<dbReference type="GO" id="GO:0005840">
    <property type="term" value="C:ribosome"/>
    <property type="evidence" value="ECO:0007669"/>
    <property type="project" value="UniProtKB-KW"/>
</dbReference>
<reference evidence="7 8" key="1">
    <citation type="submission" date="2024-01" db="EMBL/GenBank/DDBJ databases">
        <title>Hyphobacterium bacterium isolated from marine sediment.</title>
        <authorList>
            <person name="Zhao S."/>
        </authorList>
    </citation>
    <scope>NUCLEOTIDE SEQUENCE [LARGE SCALE GENOMIC DNA]</scope>
    <source>
        <strain evidence="8">HN65</strain>
    </source>
</reference>
<dbReference type="InterPro" id="IPR002136">
    <property type="entry name" value="Ribosomal_uL4"/>
</dbReference>
<dbReference type="Proteomes" id="UP001354971">
    <property type="component" value="Unassembled WGS sequence"/>
</dbReference>
<dbReference type="Pfam" id="PF00573">
    <property type="entry name" value="Ribosomal_L4"/>
    <property type="match status" value="1"/>
</dbReference>
<accession>A0ABU7LMR4</accession>